<feature type="compositionally biased region" description="Polar residues" evidence="1">
    <location>
        <begin position="265"/>
        <end position="285"/>
    </location>
</feature>
<name>A0ABR0KFT8_9EURO</name>
<evidence type="ECO:0000259" key="2">
    <source>
        <dbReference type="Pfam" id="PF13919"/>
    </source>
</evidence>
<feature type="region of interest" description="Disordered" evidence="1">
    <location>
        <begin position="360"/>
        <end position="460"/>
    </location>
</feature>
<evidence type="ECO:0000313" key="4">
    <source>
        <dbReference type="Proteomes" id="UP001345013"/>
    </source>
</evidence>
<accession>A0ABR0KFT8</accession>
<feature type="compositionally biased region" description="Polar residues" evidence="1">
    <location>
        <begin position="360"/>
        <end position="378"/>
    </location>
</feature>
<dbReference type="InterPro" id="IPR028020">
    <property type="entry name" value="ASX_DEUBAD_dom"/>
</dbReference>
<feature type="domain" description="ASX DEUBAD" evidence="2">
    <location>
        <begin position="69"/>
        <end position="217"/>
    </location>
</feature>
<organism evidence="3 4">
    <name type="scientific">Lithohypha guttulata</name>
    <dbReference type="NCBI Taxonomy" id="1690604"/>
    <lineage>
        <taxon>Eukaryota</taxon>
        <taxon>Fungi</taxon>
        <taxon>Dikarya</taxon>
        <taxon>Ascomycota</taxon>
        <taxon>Pezizomycotina</taxon>
        <taxon>Eurotiomycetes</taxon>
        <taxon>Chaetothyriomycetidae</taxon>
        <taxon>Chaetothyriales</taxon>
        <taxon>Trichomeriaceae</taxon>
        <taxon>Lithohypha</taxon>
    </lineage>
</organism>
<feature type="compositionally biased region" description="Polar residues" evidence="1">
    <location>
        <begin position="414"/>
        <end position="426"/>
    </location>
</feature>
<feature type="region of interest" description="Disordered" evidence="1">
    <location>
        <begin position="127"/>
        <end position="163"/>
    </location>
</feature>
<evidence type="ECO:0000313" key="3">
    <source>
        <dbReference type="EMBL" id="KAK5095362.1"/>
    </source>
</evidence>
<dbReference type="Pfam" id="PF13919">
    <property type="entry name" value="ASXH"/>
    <property type="match status" value="1"/>
</dbReference>
<evidence type="ECO:0000256" key="1">
    <source>
        <dbReference type="SAM" id="MobiDB-lite"/>
    </source>
</evidence>
<feature type="compositionally biased region" description="Polar residues" evidence="1">
    <location>
        <begin position="138"/>
        <end position="155"/>
    </location>
</feature>
<feature type="compositionally biased region" description="Acidic residues" evidence="1">
    <location>
        <begin position="221"/>
        <end position="239"/>
    </location>
</feature>
<protein>
    <recommendedName>
        <fullName evidence="2">ASX DEUBAD domain-containing protein</fullName>
    </recommendedName>
</protein>
<dbReference type="EMBL" id="JAVRRG010000028">
    <property type="protein sequence ID" value="KAK5095362.1"/>
    <property type="molecule type" value="Genomic_DNA"/>
</dbReference>
<dbReference type="Proteomes" id="UP001345013">
    <property type="component" value="Unassembled WGS sequence"/>
</dbReference>
<keyword evidence="4" id="KW-1185">Reference proteome</keyword>
<gene>
    <name evidence="3" type="ORF">LTR24_003073</name>
</gene>
<feature type="compositionally biased region" description="Basic residues" evidence="1">
    <location>
        <begin position="307"/>
        <end position="322"/>
    </location>
</feature>
<proteinExistence type="predicted"/>
<sequence length="460" mass="50893">MSTSTRTTESRYPARSRTAPECALVDTNQPMGALSKDMANVGRVRKTGQQHQQQPRRIPALTTSRTFGEKSPIVNADIQSFLAKCMSMNQWVGYTEKERLVIINNLPTTRRPERGTAYAQVSCAEARGDHSLGPNGEAHTSSGQHLEQDWPSSTAPPLEPTFCSEDPYLKRSIARFKRELSDGYYTKVWQDKAKRAHEERMEGKFDQYLAEHAEEMFVEEDDQADEAGADELAQESEDGEMVKPQDHSSGTERADELVAKKHNRSSSSDQGKPCPSFSSNITQSIEYAPAPKSPSKTTKGASERPSTKRRKSSTSSNKHKSRPTYSRKYSTPPSRPLSPAGYPHLFEPDMIIPEIDLNATSLGNHFPSHQEQTLQVDTGPQEPDLWSEPDPDTDYFSSIEGPGPRHLRGKSRRQLSQNTSQVNSLNALMAGTGNGQGLQQISEDAEADFLLPPTPGAFAA</sequence>
<feature type="compositionally biased region" description="Polar residues" evidence="1">
    <location>
        <begin position="323"/>
        <end position="332"/>
    </location>
</feature>
<feature type="compositionally biased region" description="Basic and acidic residues" evidence="1">
    <location>
        <begin position="240"/>
        <end position="259"/>
    </location>
</feature>
<comment type="caution">
    <text evidence="3">The sequence shown here is derived from an EMBL/GenBank/DDBJ whole genome shotgun (WGS) entry which is preliminary data.</text>
</comment>
<reference evidence="3 4" key="1">
    <citation type="submission" date="2023-08" db="EMBL/GenBank/DDBJ databases">
        <title>Black Yeasts Isolated from many extreme environments.</title>
        <authorList>
            <person name="Coleine C."/>
            <person name="Stajich J.E."/>
            <person name="Selbmann L."/>
        </authorList>
    </citation>
    <scope>NUCLEOTIDE SEQUENCE [LARGE SCALE GENOMIC DNA]</scope>
    <source>
        <strain evidence="3 4">CCFEE 5885</strain>
    </source>
</reference>
<feature type="region of interest" description="Disordered" evidence="1">
    <location>
        <begin position="221"/>
        <end position="346"/>
    </location>
</feature>